<dbReference type="AlphaFoldDB" id="A0A8C5AGQ5"/>
<keyword evidence="5 9" id="KW-0472">Membrane</keyword>
<evidence type="ECO:0000256" key="1">
    <source>
        <dbReference type="ARBA" id="ARBA00004479"/>
    </source>
</evidence>
<evidence type="ECO:0000313" key="13">
    <source>
        <dbReference type="Proteomes" id="UP000694546"/>
    </source>
</evidence>
<dbReference type="GeneID" id="115557631"/>
<dbReference type="GO" id="GO:0030368">
    <property type="term" value="F:interleukin-17 receptor activity"/>
    <property type="evidence" value="ECO:0007669"/>
    <property type="project" value="InterPro"/>
</dbReference>
<protein>
    <submittedName>
        <fullName evidence="12">Uncharacterized LOC115557631</fullName>
    </submittedName>
</protein>
<feature type="chain" id="PRO_5034648680" evidence="10">
    <location>
        <begin position="20"/>
        <end position="638"/>
    </location>
</feature>
<reference evidence="12" key="2">
    <citation type="submission" date="2025-09" db="UniProtKB">
        <authorList>
            <consortium name="Ensembl"/>
        </authorList>
    </citation>
    <scope>IDENTIFICATION</scope>
</reference>
<feature type="region of interest" description="Disordered" evidence="8">
    <location>
        <begin position="617"/>
        <end position="638"/>
    </location>
</feature>
<dbReference type="Ensembl" id="ENSGMOT00000076105.1">
    <property type="protein sequence ID" value="ENSGMOP00000031878.1"/>
    <property type="gene ID" value="ENSGMOG00000030121.1"/>
</dbReference>
<name>A0A8C5AGQ5_GADMO</name>
<accession>A0A8C5AGQ5</accession>
<keyword evidence="13" id="KW-1185">Reference proteome</keyword>
<dbReference type="PANTHER" id="PTHR15583:SF12">
    <property type="entry name" value="INTERLEUKIN-17 RECEPTOR C"/>
    <property type="match status" value="1"/>
</dbReference>
<dbReference type="InterPro" id="IPR039465">
    <property type="entry name" value="IL-17_rcpt-like"/>
</dbReference>
<dbReference type="Gene3D" id="3.40.50.11530">
    <property type="match status" value="1"/>
</dbReference>
<evidence type="ECO:0000256" key="9">
    <source>
        <dbReference type="SAM" id="Phobius"/>
    </source>
</evidence>
<dbReference type="OrthoDB" id="9949622at2759"/>
<dbReference type="InterPro" id="IPR013568">
    <property type="entry name" value="SEFIR_dom"/>
</dbReference>
<proteinExistence type="predicted"/>
<evidence type="ECO:0000313" key="12">
    <source>
        <dbReference type="Ensembl" id="ENSGMOP00000031878.1"/>
    </source>
</evidence>
<evidence type="ECO:0000256" key="3">
    <source>
        <dbReference type="ARBA" id="ARBA00022729"/>
    </source>
</evidence>
<evidence type="ECO:0000256" key="10">
    <source>
        <dbReference type="SAM" id="SignalP"/>
    </source>
</evidence>
<dbReference type="RefSeq" id="XP_030231452.1">
    <property type="nucleotide sequence ID" value="XM_030375592.1"/>
</dbReference>
<keyword evidence="2 9" id="KW-0812">Transmembrane</keyword>
<keyword evidence="7" id="KW-0325">Glycoprotein</keyword>
<feature type="signal peptide" evidence="10">
    <location>
        <begin position="1"/>
        <end position="19"/>
    </location>
</feature>
<evidence type="ECO:0000256" key="2">
    <source>
        <dbReference type="ARBA" id="ARBA00022692"/>
    </source>
</evidence>
<dbReference type="GO" id="GO:0016020">
    <property type="term" value="C:membrane"/>
    <property type="evidence" value="ECO:0007669"/>
    <property type="project" value="UniProtKB-SubCell"/>
</dbReference>
<sequence length="638" mass="69920">MSGLPVGCLLLLVCVTAVALEIRGNDARVRCSQGLSDCRVSDWPMDAWFEPVEGKVVVQGVQARAQLCCRNRRQCTLCLAVELQIHIPPQPDTSEDHGGGGRPTNGSVRVCCETQTTQGVCHRVRFTLHPDALPLSSTTQLSLEGQPVCAPYGGTALLSVQPCRPPCPFLALTLPSLDDVCSPALLDSVEECDVPRITAVFHPETGLGLELGGRRPGRPALLCLLYEADGHCRTINTTTIPLWAVTTCMCLQAWWPTGDQTRRAMSCPFTNHTEALIQRNEDRNLSVSLALVERSGALLLWNLSGPCRLAAQVWPCRPGQAGPHHSCKEIRGLRNASRLETSNWRQTQEGRWEISGAFSSFDLRFPPCVMVKVNRMEHDLGPYCINFPTASRWRWNLLIIAMVTLILLAVLLLYSQHNKIKRWATCWRSAQYTHTVRGQALVLSPPDAEEGLCELVCGLGSSLREQGLGVSVDQWSRAELCSLGPLPWLYAQLLRLEKQGGGGRVVLVLTRGALQRAQQWTRLSGWEEDRGPQGPTATTAPSPYSDVFWACLACVAGARGRGQAGERFLLVDFEACPRELAWGGGTLPELLEGLSVFRLPSQSQALLLELTRGAATHTKAQQRTASGPEMDPLTHQTL</sequence>
<evidence type="ECO:0000256" key="7">
    <source>
        <dbReference type="ARBA" id="ARBA00023180"/>
    </source>
</evidence>
<reference evidence="12" key="1">
    <citation type="submission" date="2025-08" db="UniProtKB">
        <authorList>
            <consortium name="Ensembl"/>
        </authorList>
    </citation>
    <scope>IDENTIFICATION</scope>
</reference>
<keyword evidence="4 9" id="KW-1133">Transmembrane helix</keyword>
<evidence type="ECO:0000256" key="6">
    <source>
        <dbReference type="ARBA" id="ARBA00023170"/>
    </source>
</evidence>
<evidence type="ECO:0000256" key="4">
    <source>
        <dbReference type="ARBA" id="ARBA00022989"/>
    </source>
</evidence>
<gene>
    <name evidence="12" type="primary">LOC115557631</name>
</gene>
<keyword evidence="3 10" id="KW-0732">Signal</keyword>
<dbReference type="GeneTree" id="ENSGT00940000168503"/>
<dbReference type="Pfam" id="PF08357">
    <property type="entry name" value="SEFIR"/>
    <property type="match status" value="1"/>
</dbReference>
<comment type="subcellular location">
    <subcellularLocation>
        <location evidence="1">Membrane</location>
        <topology evidence="1">Single-pass type I membrane protein</topology>
    </subcellularLocation>
</comment>
<dbReference type="OMA" id="RTEEWMH"/>
<dbReference type="PANTHER" id="PTHR15583">
    <property type="entry name" value="INTERLEUKIN-17 RECEPTOR"/>
    <property type="match status" value="1"/>
</dbReference>
<feature type="domain" description="SEFIR" evidence="11">
    <location>
        <begin position="453"/>
        <end position="610"/>
    </location>
</feature>
<evidence type="ECO:0000256" key="8">
    <source>
        <dbReference type="SAM" id="MobiDB-lite"/>
    </source>
</evidence>
<dbReference type="KEGG" id="gmh:115557631"/>
<evidence type="ECO:0000256" key="5">
    <source>
        <dbReference type="ARBA" id="ARBA00023136"/>
    </source>
</evidence>
<organism evidence="12 13">
    <name type="scientific">Gadus morhua</name>
    <name type="common">Atlantic cod</name>
    <dbReference type="NCBI Taxonomy" id="8049"/>
    <lineage>
        <taxon>Eukaryota</taxon>
        <taxon>Metazoa</taxon>
        <taxon>Chordata</taxon>
        <taxon>Craniata</taxon>
        <taxon>Vertebrata</taxon>
        <taxon>Euteleostomi</taxon>
        <taxon>Actinopterygii</taxon>
        <taxon>Neopterygii</taxon>
        <taxon>Teleostei</taxon>
        <taxon>Neoteleostei</taxon>
        <taxon>Acanthomorphata</taxon>
        <taxon>Zeiogadaria</taxon>
        <taxon>Gadariae</taxon>
        <taxon>Gadiformes</taxon>
        <taxon>Gadoidei</taxon>
        <taxon>Gadidae</taxon>
        <taxon>Gadus</taxon>
    </lineage>
</organism>
<keyword evidence="6" id="KW-0675">Receptor</keyword>
<dbReference type="Proteomes" id="UP000694546">
    <property type="component" value="Chromosome 13"/>
</dbReference>
<evidence type="ECO:0000259" key="11">
    <source>
        <dbReference type="Pfam" id="PF08357"/>
    </source>
</evidence>
<feature type="transmembrane region" description="Helical" evidence="9">
    <location>
        <begin position="393"/>
        <end position="414"/>
    </location>
</feature>